<dbReference type="GO" id="GO:0003676">
    <property type="term" value="F:nucleic acid binding"/>
    <property type="evidence" value="ECO:0007669"/>
    <property type="project" value="InterPro"/>
</dbReference>
<keyword evidence="4" id="KW-1185">Reference proteome</keyword>
<dbReference type="Gene3D" id="3.40.50.2300">
    <property type="match status" value="1"/>
</dbReference>
<dbReference type="Gene3D" id="2.170.260.10">
    <property type="entry name" value="paz domain"/>
    <property type="match status" value="1"/>
</dbReference>
<dbReference type="OrthoDB" id="10252740at2759"/>
<dbReference type="AlphaFoldDB" id="A0A9Q9ARP7"/>
<dbReference type="PANTHER" id="PTHR22891">
    <property type="entry name" value="EUKARYOTIC TRANSLATION INITIATION FACTOR 2C"/>
    <property type="match status" value="1"/>
</dbReference>
<dbReference type="InterPro" id="IPR045246">
    <property type="entry name" value="Piwi_ago-like"/>
</dbReference>
<dbReference type="SMART" id="SM00950">
    <property type="entry name" value="Piwi"/>
    <property type="match status" value="1"/>
</dbReference>
<dbReference type="InterPro" id="IPR003165">
    <property type="entry name" value="Piwi"/>
</dbReference>
<dbReference type="Pfam" id="PF02171">
    <property type="entry name" value="Piwi"/>
    <property type="match status" value="1"/>
</dbReference>
<dbReference type="EMBL" id="CP099420">
    <property type="protein sequence ID" value="USW50832.1"/>
    <property type="molecule type" value="Genomic_DNA"/>
</dbReference>
<gene>
    <name evidence="3" type="ORF">Slin15195_G041510</name>
</gene>
<proteinExistence type="predicted"/>
<dbReference type="InterPro" id="IPR036085">
    <property type="entry name" value="PAZ_dom_sf"/>
</dbReference>
<organism evidence="3 4">
    <name type="scientific">Septoria linicola</name>
    <dbReference type="NCBI Taxonomy" id="215465"/>
    <lineage>
        <taxon>Eukaryota</taxon>
        <taxon>Fungi</taxon>
        <taxon>Dikarya</taxon>
        <taxon>Ascomycota</taxon>
        <taxon>Pezizomycotina</taxon>
        <taxon>Dothideomycetes</taxon>
        <taxon>Dothideomycetidae</taxon>
        <taxon>Mycosphaerellales</taxon>
        <taxon>Mycosphaerellaceae</taxon>
        <taxon>Septoria</taxon>
    </lineage>
</organism>
<dbReference type="CDD" id="cd02846">
    <property type="entry name" value="PAZ_argonaute_like"/>
    <property type="match status" value="1"/>
</dbReference>
<dbReference type="InterPro" id="IPR036397">
    <property type="entry name" value="RNaseH_sf"/>
</dbReference>
<dbReference type="SUPFAM" id="SSF53098">
    <property type="entry name" value="Ribonuclease H-like"/>
    <property type="match status" value="1"/>
</dbReference>
<dbReference type="InterPro" id="IPR012337">
    <property type="entry name" value="RNaseH-like_sf"/>
</dbReference>
<sequence length="924" mass="102318">MASTTPPAAAAEPTLYSETFANKVEAGKSGTAINARVNYFPVTLPGIDQLFVYHIRIFSASGGQEIKVAAFKKDLIQKALRLAPLDTRGHVVATDYHSTMVLLKDGPPSIAMTITIPPQGNAAEQRYKISITRTHTLHKAEFRNFLLGRGQFDCSKWLVALNILARNMTIPKTVKVGRDRFFPLQPGAANFPLGLNARRGFSASIRPVKDQVVMNMHGVAAAFINEQPLLSYFQTFYRSADLDLRTSDMRSFDSRFNAIMRGCRVKLLYTPSNPSSGGRSRIHPAPPQDSKIRRINGFGDSAADQTFTHQDHGVITVEKYFNEHVLAAGHTLQHPRTLVCDLGSRDRPNYVPAELLYIIPNQPFPGRLPEVAMREMLKVAQHTPLQNVDINEAAFAPGSMFDAQAIEKSQEKGISIGRKMMPTKARILSIPDLLYNGTAKHKGCSTDGPLRRGRWDIRGKALKVSGQMGALGVIEIGGAGAQTSIYEALAKALTRYGLKGTHKVCVAKAPTANLDDLHRAERALLMDETFAGDKVKFLLIILPGSSADPYERVKWWADTKTGVHTICVTRGKASNLGDPQFQGNLALKFNVKAGGHNHVLPDAELKYLHHGGMTMVVGADVTHAGPGSVPSCPSIAAVVASDDRYAVNYPGSLRLQRSKQEMIADLAAMMIERLRLWYKKNGSLPANILFFRDGVSDSQFAAVKNIELPKVREACEKMVDVDVKFSKYRPKITLIICGKRHHTRFYPAEKVEKTSEWAIDQNKNFKAGLVADHPAIRNPYYYDFFLQSHSALKGTARPCHYFVIHNNMGLDADQLQRVTFNLCWTFARALTPVSYASPAYYADLLAERGRCYLAPLLSPAHFGRPPDRVLFDGLNVGRATQEEKDLYVLDKVERGLQKDGGQPAWSDKDTNPFHSTIAETMFYI</sequence>
<dbReference type="Proteomes" id="UP001056384">
    <property type="component" value="Chromosome 3"/>
</dbReference>
<name>A0A9Q9ARP7_9PEZI</name>
<evidence type="ECO:0000256" key="1">
    <source>
        <dbReference type="SAM" id="MobiDB-lite"/>
    </source>
</evidence>
<dbReference type="CDD" id="cd04657">
    <property type="entry name" value="Piwi_ago-like"/>
    <property type="match status" value="1"/>
</dbReference>
<evidence type="ECO:0000313" key="4">
    <source>
        <dbReference type="Proteomes" id="UP001056384"/>
    </source>
</evidence>
<feature type="region of interest" description="Disordered" evidence="1">
    <location>
        <begin position="272"/>
        <end position="291"/>
    </location>
</feature>
<accession>A0A9Q9ARP7</accession>
<reference evidence="3" key="1">
    <citation type="submission" date="2022-06" db="EMBL/GenBank/DDBJ databases">
        <title>Complete genome sequences of two strains of the flax pathogen Septoria linicola.</title>
        <authorList>
            <person name="Lapalu N."/>
            <person name="Simon A."/>
            <person name="Demenou B."/>
            <person name="Paumier D."/>
            <person name="Guillot M.-P."/>
            <person name="Gout L."/>
            <person name="Valade R."/>
        </authorList>
    </citation>
    <scope>NUCLEOTIDE SEQUENCE</scope>
    <source>
        <strain evidence="3">SE15195</strain>
    </source>
</reference>
<evidence type="ECO:0000313" key="3">
    <source>
        <dbReference type="EMBL" id="USW50832.1"/>
    </source>
</evidence>
<dbReference type="SUPFAM" id="SSF101690">
    <property type="entry name" value="PAZ domain"/>
    <property type="match status" value="1"/>
</dbReference>
<feature type="domain" description="Piwi" evidence="2">
    <location>
        <begin position="537"/>
        <end position="846"/>
    </location>
</feature>
<evidence type="ECO:0000259" key="2">
    <source>
        <dbReference type="PROSITE" id="PS50822"/>
    </source>
</evidence>
<dbReference type="Gene3D" id="3.30.420.10">
    <property type="entry name" value="Ribonuclease H-like superfamily/Ribonuclease H"/>
    <property type="match status" value="1"/>
</dbReference>
<protein>
    <submittedName>
        <fullName evidence="3">Piwi domain, ribonuclease H-like superfamily, PAZ domain superfamily</fullName>
    </submittedName>
</protein>
<dbReference type="PROSITE" id="PS50822">
    <property type="entry name" value="PIWI"/>
    <property type="match status" value="1"/>
</dbReference>